<accession>X1CPU3</accession>
<dbReference type="EMBL" id="BART01021005">
    <property type="protein sequence ID" value="GAG94947.1"/>
    <property type="molecule type" value="Genomic_DNA"/>
</dbReference>
<feature type="non-terminal residue" evidence="1">
    <location>
        <position position="1"/>
    </location>
</feature>
<comment type="caution">
    <text evidence="1">The sequence shown here is derived from an EMBL/GenBank/DDBJ whole genome shotgun (WGS) entry which is preliminary data.</text>
</comment>
<dbReference type="AlphaFoldDB" id="X1CPU3"/>
<proteinExistence type="predicted"/>
<gene>
    <name evidence="1" type="ORF">S01H4_38876</name>
</gene>
<sequence>GQILLATEQIVNGSSSVTFQIPGDADVGPHYVRAFDEGGNYIVYYILVVADNTPPDPDPMTWATEPYAANSTSSVKVTLAAFDGPALLTVMM</sequence>
<protein>
    <submittedName>
        <fullName evidence="1">Uncharacterized protein</fullName>
    </submittedName>
</protein>
<evidence type="ECO:0000313" key="1">
    <source>
        <dbReference type="EMBL" id="GAG94947.1"/>
    </source>
</evidence>
<reference evidence="1" key="1">
    <citation type="journal article" date="2014" name="Front. Microbiol.">
        <title>High frequency of phylogenetically diverse reductive dehalogenase-homologous genes in deep subseafloor sedimentary metagenomes.</title>
        <authorList>
            <person name="Kawai M."/>
            <person name="Futagami T."/>
            <person name="Toyoda A."/>
            <person name="Takaki Y."/>
            <person name="Nishi S."/>
            <person name="Hori S."/>
            <person name="Arai W."/>
            <person name="Tsubouchi T."/>
            <person name="Morono Y."/>
            <person name="Uchiyama I."/>
            <person name="Ito T."/>
            <person name="Fujiyama A."/>
            <person name="Inagaki F."/>
            <person name="Takami H."/>
        </authorList>
    </citation>
    <scope>NUCLEOTIDE SEQUENCE</scope>
    <source>
        <strain evidence="1">Expedition CK06-06</strain>
    </source>
</reference>
<name>X1CPU3_9ZZZZ</name>
<organism evidence="1">
    <name type="scientific">marine sediment metagenome</name>
    <dbReference type="NCBI Taxonomy" id="412755"/>
    <lineage>
        <taxon>unclassified sequences</taxon>
        <taxon>metagenomes</taxon>
        <taxon>ecological metagenomes</taxon>
    </lineage>
</organism>